<dbReference type="EMBL" id="AQGS01000129">
    <property type="protein sequence ID" value="EPS42075.1"/>
    <property type="molecule type" value="Genomic_DNA"/>
</dbReference>
<sequence length="1470" mass="161328">MSDPLVGRKRGSRKSIAFQPSSSLSKPLADDNKENGGNRAAGSKKSRSKSLGPGELQRLSAEEKPEKVIKSILQPAIPISPLQQIPSFNGKAASKIKVLAPPILVPLKTELEQQQARQQREAQRSAAMSHRENRRKSLGGRRVSFNPEVTMHVLEELRVSNTPPSIESNTTKAPGTPATPAPANNDTSSSEAGDSSGSEQPATPEKQLEHSIPEPESARLEHKKENRRPMTPVASYDRTEEFTSSPTPSSAFSSPGMTDEAETTLAPEDSSDEDDTGLITVVSPSVTVRTDASDDDSDDMDLVDDNEVTATFTPWIAREHNHPRLSHPETGFTSAPPRPQDSNPEMPFSGRRHDHPRLSHPETGFSSAPRQAELMRQENDEDDATMEITRVVGKGVLASPSPARISHDAMDDDMTMEFTQAIGPGILGNRRLSTVSEATDDEDMTMEITRAIGPGLLSARTQPISYPTLPRFSHEQEDDDQTMELTRAIGGIKSTLSSDHDHDDEDEEMSMELTKVIGGVLASRAQQYQEPEDEMTTSMDMDMTVAIGGIIQQARLAPPPPAPPVELTPEPEPQSPTINTDLAAVTMSVNPSLSALVAEARARSASVTSTPPTAKTPTRGRKPSMTPQKAKEGTPKTKDATPKSAGRVLRSRTTTPQVEAPPAADASKEPEPEATIAPEVSTPKTTSKAPQDVTTPQTTGPATVPPKKTATPKPAPTPKGTTPKTATPRRHARTPIQQQTTPTPKSTTLAGSGKVAVLDHGLSAKRRLAGIASPGVHLTNMNVGLKSPSARATGVGISKAGMGSPSVRKILSARKSLGIQEMEPFSPGVRPLSQLLKDLNENNKQDDTDEIAKGAAGIKEMLVRMTPKKSDKEKEQEKGGNEKLGESSGRPKRTFDAVKEDLKAAAWPTPKNLQEVATGSPARKKRRSLEDQTAPPTPVEKPAVRFNVKEVEKSKAVQDDDVFAPSKPNTPVVAKKATLISLAASTDSESMDVDTDADDADVPKMAMKEFLNMVGISFMDGITSTRHRRQTGAILGLGVEMPDEEISIADQINGQLTIRPFLELYEHLQRELKRSNKEGKEMFKQIEKMVLEENPRLFREYVLAPPDVRAVMDLQFKNIKSSSRLEARGDWYTWRRGLQETIMAKAQENLTALKEDGKVIEKQREIVDSLEPVLTTKHKELTEKVETLRMRKEEIEGSDPKELEEKRAALVISKKKLEEKKAELEKMLKMSEELEGEVKGREERRERCLSAIEDAEKVAEANKGHTEEEVVGSIERVRELQEKTGWMLKKAESPFFLVMVYKKTLQVRFNAQQPGSTEQPVTITLLSTVIPTVQQEFFVEAIQASARDGKFGKFKDMLKHISERWDRAVSLIGEIQKVAGPYPNRTAVNAEKGMVFTADMLVMEKKAKVRVNFKVSKDVMQRVEIRAETVYGEGMSGWKLDEYLERVVEEEGKGWKEAMRSLRKQLASGK</sequence>
<dbReference type="GO" id="GO:0007094">
    <property type="term" value="P:mitotic spindle assembly checkpoint signaling"/>
    <property type="evidence" value="ECO:0007669"/>
    <property type="project" value="TreeGrafter"/>
</dbReference>
<evidence type="ECO:0000259" key="3">
    <source>
        <dbReference type="SMART" id="SM00787"/>
    </source>
</evidence>
<organism evidence="4 5">
    <name type="scientific">Dactylellina haptotyla (strain CBS 200.50)</name>
    <name type="common">Nematode-trapping fungus</name>
    <name type="synonym">Monacrosporium haptotylum</name>
    <dbReference type="NCBI Taxonomy" id="1284197"/>
    <lineage>
        <taxon>Eukaryota</taxon>
        <taxon>Fungi</taxon>
        <taxon>Dikarya</taxon>
        <taxon>Ascomycota</taxon>
        <taxon>Pezizomycotina</taxon>
        <taxon>Orbiliomycetes</taxon>
        <taxon>Orbiliales</taxon>
        <taxon>Orbiliaceae</taxon>
        <taxon>Dactylellina</taxon>
    </lineage>
</organism>
<reference evidence="4 5" key="1">
    <citation type="journal article" date="2013" name="PLoS Genet.">
        <title>Genomic mechanisms accounting for the adaptation to parasitism in nematode-trapping fungi.</title>
        <authorList>
            <person name="Meerupati T."/>
            <person name="Andersson K.M."/>
            <person name="Friman E."/>
            <person name="Kumar D."/>
            <person name="Tunlid A."/>
            <person name="Ahren D."/>
        </authorList>
    </citation>
    <scope>NUCLEOTIDE SEQUENCE [LARGE SCALE GENOMIC DNA]</scope>
    <source>
        <strain evidence="4 5">CBS 200.50</strain>
    </source>
</reference>
<protein>
    <recommendedName>
        <fullName evidence="3">Spc7 kinetochore protein domain-containing protein</fullName>
    </recommendedName>
</protein>
<dbReference type="Pfam" id="PF18210">
    <property type="entry name" value="Knl1_RWD_C"/>
    <property type="match status" value="1"/>
</dbReference>
<proteinExistence type="predicted"/>
<feature type="compositionally biased region" description="Basic and acidic residues" evidence="2">
    <location>
        <begin position="893"/>
        <end position="903"/>
    </location>
</feature>
<dbReference type="eggNOG" id="ENOG502QRS4">
    <property type="taxonomic scope" value="Eukaryota"/>
</dbReference>
<feature type="compositionally biased region" description="Polar residues" evidence="2">
    <location>
        <begin position="159"/>
        <end position="169"/>
    </location>
</feature>
<dbReference type="OMA" id="WRMKLQE"/>
<feature type="compositionally biased region" description="Polar residues" evidence="2">
    <location>
        <begin position="605"/>
        <end position="616"/>
    </location>
</feature>
<feature type="compositionally biased region" description="Low complexity" evidence="2">
    <location>
        <begin position="170"/>
        <end position="199"/>
    </location>
</feature>
<feature type="compositionally biased region" description="Basic and acidic residues" evidence="2">
    <location>
        <begin position="206"/>
        <end position="228"/>
    </location>
</feature>
<reference evidence="5" key="2">
    <citation type="submission" date="2013-04" db="EMBL/GenBank/DDBJ databases">
        <title>Genomic mechanisms accounting for the adaptation to parasitism in nematode-trapping fungi.</title>
        <authorList>
            <person name="Ahren D.G."/>
        </authorList>
    </citation>
    <scope>NUCLEOTIDE SEQUENCE [LARGE SCALE GENOMIC DNA]</scope>
    <source>
        <strain evidence="5">CBS 200.50</strain>
    </source>
</reference>
<dbReference type="HOGENOM" id="CLU_002533_1_0_1"/>
<dbReference type="OrthoDB" id="5592879at2759"/>
<feature type="coiled-coil region" evidence="1">
    <location>
        <begin position="1143"/>
        <end position="1244"/>
    </location>
</feature>
<feature type="compositionally biased region" description="Low complexity" evidence="2">
    <location>
        <begin position="734"/>
        <end position="748"/>
    </location>
</feature>
<feature type="region of interest" description="Disordered" evidence="2">
    <location>
        <begin position="1"/>
        <end position="65"/>
    </location>
</feature>
<dbReference type="PANTHER" id="PTHR28260">
    <property type="entry name" value="SPINDLE POLE BODY COMPONENT SPC105"/>
    <property type="match status" value="1"/>
</dbReference>
<feature type="compositionally biased region" description="Low complexity" evidence="2">
    <location>
        <begin position="242"/>
        <end position="255"/>
    </location>
</feature>
<feature type="region of interest" description="Disordered" evidence="2">
    <location>
        <begin position="555"/>
        <end position="578"/>
    </location>
</feature>
<dbReference type="Pfam" id="PF08317">
    <property type="entry name" value="Spc7"/>
    <property type="match status" value="1"/>
</dbReference>
<dbReference type="InterPro" id="IPR040850">
    <property type="entry name" value="Knl1_RWD_C"/>
</dbReference>
<feature type="compositionally biased region" description="Pro residues" evidence="2">
    <location>
        <begin position="557"/>
        <end position="574"/>
    </location>
</feature>
<feature type="compositionally biased region" description="Polar residues" evidence="2">
    <location>
        <begin position="682"/>
        <end position="697"/>
    </location>
</feature>
<evidence type="ECO:0000313" key="5">
    <source>
        <dbReference type="Proteomes" id="UP000015100"/>
    </source>
</evidence>
<feature type="domain" description="Spc7 kinetochore protein" evidence="3">
    <location>
        <begin position="993"/>
        <end position="1310"/>
    </location>
</feature>
<dbReference type="SMART" id="SM00787">
    <property type="entry name" value="Spc7"/>
    <property type="match status" value="1"/>
</dbReference>
<evidence type="ECO:0000256" key="1">
    <source>
        <dbReference type="SAM" id="Coils"/>
    </source>
</evidence>
<dbReference type="SMART" id="SM01315">
    <property type="entry name" value="Spc7_N"/>
    <property type="match status" value="1"/>
</dbReference>
<feature type="compositionally biased region" description="Basic and acidic residues" evidence="2">
    <location>
        <begin position="629"/>
        <end position="641"/>
    </location>
</feature>
<dbReference type="InterPro" id="IPR033338">
    <property type="entry name" value="Spc105/Spc7"/>
</dbReference>
<accession>S8AG75</accession>
<dbReference type="InterPro" id="IPR013253">
    <property type="entry name" value="Spc7_domain"/>
</dbReference>
<dbReference type="GO" id="GO:0034501">
    <property type="term" value="P:protein localization to kinetochore"/>
    <property type="evidence" value="ECO:0007669"/>
    <property type="project" value="TreeGrafter"/>
</dbReference>
<feature type="compositionally biased region" description="Acidic residues" evidence="2">
    <location>
        <begin position="293"/>
        <end position="307"/>
    </location>
</feature>
<dbReference type="Proteomes" id="UP000015100">
    <property type="component" value="Unassembled WGS sequence"/>
</dbReference>
<feature type="region of interest" description="Disordered" evidence="2">
    <location>
        <begin position="602"/>
        <end position="751"/>
    </location>
</feature>
<evidence type="ECO:0000256" key="2">
    <source>
        <dbReference type="SAM" id="MobiDB-lite"/>
    </source>
</evidence>
<dbReference type="STRING" id="1284197.S8AG75"/>
<feature type="compositionally biased region" description="Basic and acidic residues" evidence="2">
    <location>
        <begin position="868"/>
        <end position="885"/>
    </location>
</feature>
<dbReference type="GO" id="GO:0000776">
    <property type="term" value="C:kinetochore"/>
    <property type="evidence" value="ECO:0007669"/>
    <property type="project" value="TreeGrafter"/>
</dbReference>
<dbReference type="GO" id="GO:1990758">
    <property type="term" value="P:mitotic sister chromatid biorientation"/>
    <property type="evidence" value="ECO:0007669"/>
    <property type="project" value="TreeGrafter"/>
</dbReference>
<feature type="region of interest" description="Disordered" evidence="2">
    <location>
        <begin position="863"/>
        <end position="941"/>
    </location>
</feature>
<feature type="compositionally biased region" description="Low complexity" evidence="2">
    <location>
        <begin position="698"/>
        <end position="726"/>
    </location>
</feature>
<name>S8AG75_DACHA</name>
<dbReference type="PANTHER" id="PTHR28260:SF1">
    <property type="entry name" value="SPINDLE POLE BODY COMPONENT SPC105"/>
    <property type="match status" value="1"/>
</dbReference>
<comment type="caution">
    <text evidence="4">The sequence shown here is derived from an EMBL/GenBank/DDBJ whole genome shotgun (WGS) entry which is preliminary data.</text>
</comment>
<keyword evidence="1" id="KW-0175">Coiled coil</keyword>
<keyword evidence="5" id="KW-1185">Reference proteome</keyword>
<gene>
    <name evidence="4" type="ORF">H072_3814</name>
</gene>
<feature type="region of interest" description="Disordered" evidence="2">
    <location>
        <begin position="110"/>
        <end position="370"/>
    </location>
</feature>
<dbReference type="Pfam" id="PF15402">
    <property type="entry name" value="MELT_2"/>
    <property type="match status" value="6"/>
</dbReference>
<evidence type="ECO:0000313" key="4">
    <source>
        <dbReference type="EMBL" id="EPS42075.1"/>
    </source>
</evidence>